<dbReference type="SUPFAM" id="SSF48264">
    <property type="entry name" value="Cytochrome P450"/>
    <property type="match status" value="1"/>
</dbReference>
<evidence type="ECO:0000256" key="5">
    <source>
        <dbReference type="ARBA" id="ARBA00023004"/>
    </source>
</evidence>
<evidence type="ECO:0000256" key="3">
    <source>
        <dbReference type="ARBA" id="ARBA00022723"/>
    </source>
</evidence>
<gene>
    <name evidence="6" type="ORF">BT96DRAFT_943934</name>
</gene>
<dbReference type="PANTHER" id="PTHR46206">
    <property type="entry name" value="CYTOCHROME P450"/>
    <property type="match status" value="1"/>
</dbReference>
<dbReference type="EMBL" id="ML769573">
    <property type="protein sequence ID" value="KAE9393368.1"/>
    <property type="molecule type" value="Genomic_DNA"/>
</dbReference>
<dbReference type="GO" id="GO:0016705">
    <property type="term" value="F:oxidoreductase activity, acting on paired donors, with incorporation or reduction of molecular oxygen"/>
    <property type="evidence" value="ECO:0007669"/>
    <property type="project" value="InterPro"/>
</dbReference>
<evidence type="ECO:0000256" key="2">
    <source>
        <dbReference type="ARBA" id="ARBA00010617"/>
    </source>
</evidence>
<accession>A0A6A4H6N1</accession>
<dbReference type="Proteomes" id="UP000799118">
    <property type="component" value="Unassembled WGS sequence"/>
</dbReference>
<dbReference type="Gene3D" id="1.10.630.10">
    <property type="entry name" value="Cytochrome P450"/>
    <property type="match status" value="1"/>
</dbReference>
<keyword evidence="7" id="KW-1185">Reference proteome</keyword>
<name>A0A6A4H6N1_9AGAR</name>
<comment type="similarity">
    <text evidence="2">Belongs to the cytochrome P450 family.</text>
</comment>
<dbReference type="AlphaFoldDB" id="A0A6A4H6N1"/>
<proteinExistence type="inferred from homology"/>
<keyword evidence="3" id="KW-0479">Metal-binding</keyword>
<dbReference type="GO" id="GO:0005506">
    <property type="term" value="F:iron ion binding"/>
    <property type="evidence" value="ECO:0007669"/>
    <property type="project" value="InterPro"/>
</dbReference>
<reference evidence="6" key="1">
    <citation type="journal article" date="2019" name="Environ. Microbiol.">
        <title>Fungal ecological strategies reflected in gene transcription - a case study of two litter decomposers.</title>
        <authorList>
            <person name="Barbi F."/>
            <person name="Kohler A."/>
            <person name="Barry K."/>
            <person name="Baskaran P."/>
            <person name="Daum C."/>
            <person name="Fauchery L."/>
            <person name="Ihrmark K."/>
            <person name="Kuo A."/>
            <person name="LaButti K."/>
            <person name="Lipzen A."/>
            <person name="Morin E."/>
            <person name="Grigoriev I.V."/>
            <person name="Henrissat B."/>
            <person name="Lindahl B."/>
            <person name="Martin F."/>
        </authorList>
    </citation>
    <scope>NUCLEOTIDE SEQUENCE</scope>
    <source>
        <strain evidence="6">JB14</strain>
    </source>
</reference>
<dbReference type="Pfam" id="PF00067">
    <property type="entry name" value="p450"/>
    <property type="match status" value="1"/>
</dbReference>
<comment type="cofactor">
    <cofactor evidence="1">
        <name>heme</name>
        <dbReference type="ChEBI" id="CHEBI:30413"/>
    </cofactor>
</comment>
<keyword evidence="4" id="KW-0560">Oxidoreductase</keyword>
<dbReference type="GO" id="GO:0020037">
    <property type="term" value="F:heme binding"/>
    <property type="evidence" value="ECO:0007669"/>
    <property type="project" value="InterPro"/>
</dbReference>
<protein>
    <submittedName>
        <fullName evidence="6">Uncharacterized protein</fullName>
    </submittedName>
</protein>
<evidence type="ECO:0000256" key="4">
    <source>
        <dbReference type="ARBA" id="ARBA00023002"/>
    </source>
</evidence>
<keyword evidence="5" id="KW-0408">Iron</keyword>
<evidence type="ECO:0000313" key="7">
    <source>
        <dbReference type="Proteomes" id="UP000799118"/>
    </source>
</evidence>
<dbReference type="GO" id="GO:0004497">
    <property type="term" value="F:monooxygenase activity"/>
    <property type="evidence" value="ECO:0007669"/>
    <property type="project" value="InterPro"/>
</dbReference>
<sequence length="145" mass="16504">MGHRNGQTNLYAFTLFLFKNDLISWLLDEAKGKRRNNIVYNIVLRILNINFAAIHTMSVLVQTLREEVETVVRELGWSKAAMGQMRKLDSFMKETQRLAGVGISMRRMALRDFKFSNGSVIPAGTTVDPQKDFESLRAELIPGDL</sequence>
<evidence type="ECO:0000256" key="1">
    <source>
        <dbReference type="ARBA" id="ARBA00001971"/>
    </source>
</evidence>
<dbReference type="InterPro" id="IPR036396">
    <property type="entry name" value="Cyt_P450_sf"/>
</dbReference>
<dbReference type="InterPro" id="IPR001128">
    <property type="entry name" value="Cyt_P450"/>
</dbReference>
<organism evidence="6 7">
    <name type="scientific">Gymnopus androsaceus JB14</name>
    <dbReference type="NCBI Taxonomy" id="1447944"/>
    <lineage>
        <taxon>Eukaryota</taxon>
        <taxon>Fungi</taxon>
        <taxon>Dikarya</taxon>
        <taxon>Basidiomycota</taxon>
        <taxon>Agaricomycotina</taxon>
        <taxon>Agaricomycetes</taxon>
        <taxon>Agaricomycetidae</taxon>
        <taxon>Agaricales</taxon>
        <taxon>Marasmiineae</taxon>
        <taxon>Omphalotaceae</taxon>
        <taxon>Gymnopus</taxon>
    </lineage>
</organism>
<evidence type="ECO:0000313" key="6">
    <source>
        <dbReference type="EMBL" id="KAE9393368.1"/>
    </source>
</evidence>
<dbReference type="OrthoDB" id="1844152at2759"/>